<evidence type="ECO:0000313" key="6">
    <source>
        <dbReference type="Proteomes" id="UP000664048"/>
    </source>
</evidence>
<protein>
    <recommendedName>
        <fullName evidence="8">Sugar-binding protein</fullName>
    </recommendedName>
</protein>
<keyword evidence="6" id="KW-1185">Reference proteome</keyword>
<feature type="region of interest" description="Disordered" evidence="1">
    <location>
        <begin position="1"/>
        <end position="21"/>
    </location>
</feature>
<evidence type="ECO:0008006" key="8">
    <source>
        <dbReference type="Google" id="ProtNLM"/>
    </source>
</evidence>
<accession>A0A250LJC9</accession>
<evidence type="ECO:0000313" key="2">
    <source>
        <dbReference type="EMBL" id="BBA44680.1"/>
    </source>
</evidence>
<evidence type="ECO:0000313" key="5">
    <source>
        <dbReference type="EMBL" id="WFN22256.1"/>
    </source>
</evidence>
<evidence type="ECO:0000256" key="1">
    <source>
        <dbReference type="SAM" id="MobiDB-lite"/>
    </source>
</evidence>
<dbReference type="Proteomes" id="UP000611459">
    <property type="component" value="Unassembled WGS sequence"/>
</dbReference>
<proteinExistence type="predicted"/>
<reference evidence="4 6" key="4">
    <citation type="submission" date="2021-03" db="EMBL/GenBank/DDBJ databases">
        <title>Clinical course, treatment and visual outcome of an outbreak of Burkholderia contaminans endophthalmitis following cataract surgery.</title>
        <authorList>
            <person name="Lind C."/>
            <person name="Olsen K."/>
            <person name="Angelsen N.K."/>
            <person name="Krefting E.A."/>
            <person name="Fossen K."/>
            <person name="Gravningen K."/>
            <person name="Depoorter E."/>
            <person name="Vandamme P."/>
            <person name="Bertelsen G."/>
        </authorList>
    </citation>
    <scope>NUCLEOTIDE SEQUENCE [LARGE SCALE GENOMIC DNA]</scope>
    <source>
        <strain evidence="4 6">51242556</strain>
    </source>
</reference>
<dbReference type="EMBL" id="CP090642">
    <property type="protein sequence ID" value="WFN22256.1"/>
    <property type="molecule type" value="Genomic_DNA"/>
</dbReference>
<organism evidence="2">
    <name type="scientific">Burkholderia contaminans</name>
    <dbReference type="NCBI Taxonomy" id="488447"/>
    <lineage>
        <taxon>Bacteria</taxon>
        <taxon>Pseudomonadati</taxon>
        <taxon>Pseudomonadota</taxon>
        <taxon>Betaproteobacteria</taxon>
        <taxon>Burkholderiales</taxon>
        <taxon>Burkholderiaceae</taxon>
        <taxon>Burkholderia</taxon>
        <taxon>Burkholderia cepacia complex</taxon>
    </lineage>
</organism>
<sequence>MERLSEQVLARDTPTLTHTGGGNRLLVRRYRYDAGGQLAEINDTRSGQLV</sequence>
<evidence type="ECO:0000313" key="3">
    <source>
        <dbReference type="EMBL" id="MBK1931206.1"/>
    </source>
</evidence>
<dbReference type="Proteomes" id="UP001220209">
    <property type="component" value="Chromosome 3"/>
</dbReference>
<gene>
    <name evidence="2" type="ORF">BCCH1_71840</name>
    <name evidence="4" type="ORF">J4M89_16605</name>
    <name evidence="3" type="ORF">JIN94_15065</name>
    <name evidence="5" type="ORF">LXE91_36810</name>
</gene>
<dbReference type="RefSeq" id="WP_157644915.1">
    <property type="nucleotide sequence ID" value="NZ_AP018359.1"/>
</dbReference>
<dbReference type="EMBL" id="JAENIB010000005">
    <property type="protein sequence ID" value="MBK1931206.1"/>
    <property type="molecule type" value="Genomic_DNA"/>
</dbReference>
<evidence type="ECO:0000313" key="4">
    <source>
        <dbReference type="EMBL" id="MBO1830994.1"/>
    </source>
</evidence>
<dbReference type="GeneID" id="93194676"/>
<dbReference type="Proteomes" id="UP000664048">
    <property type="component" value="Unassembled WGS sequence"/>
</dbReference>
<evidence type="ECO:0000313" key="7">
    <source>
        <dbReference type="Proteomes" id="UP001220209"/>
    </source>
</evidence>
<reference evidence="2" key="2">
    <citation type="journal article" date="2017" name="Genome Announc.">
        <title>High-Quality Draft Genome Sequence of Burkholderia contaminans CH-1, a Gram-Negative Bacterium That Metabolizes 2-Azahypoxanthine, a Plant Growth-Regulating Compound.</title>
        <authorList>
            <person name="Choi J.-H."/>
            <person name="Sugiura H."/>
            <person name="Moriuchi R."/>
            <person name="Kawagishi H."/>
            <person name="Dohra H."/>
        </authorList>
    </citation>
    <scope>NUCLEOTIDE SEQUENCE</scope>
    <source>
        <strain evidence="2">CH-1</strain>
    </source>
</reference>
<name>A0A250LJC9_9BURK</name>
<reference evidence="3" key="3">
    <citation type="submission" date="2021-01" db="EMBL/GenBank/DDBJ databases">
        <title>Outbreak of Burkholderia contaminns endophthalmitis traced to a clinical ventilation system.</title>
        <authorList>
            <person name="Lipuma J."/>
            <person name="Spilker T."/>
            <person name="Kratholm J."/>
        </authorList>
    </citation>
    <scope>NUCLEOTIDE SEQUENCE</scope>
    <source>
        <strain evidence="3">HI4954</strain>
    </source>
</reference>
<reference evidence="5 7" key="5">
    <citation type="submission" date="2021-12" db="EMBL/GenBank/DDBJ databases">
        <title>Genomic and phenotypic characterization of three Burkholderia contaminans isolates recovered from different sources.</title>
        <authorList>
            <person name="Lopez De Volder A."/>
            <person name="Fan Y."/>
            <person name="Nunvar J."/>
            <person name="Herrera T."/>
            <person name="Timp W."/>
            <person name="Degrossi J."/>
        </authorList>
    </citation>
    <scope>NUCLEOTIDE SEQUENCE [LARGE SCALE GENOMIC DNA]</scope>
    <source>
        <strain evidence="5 7">LMG 23361</strain>
    </source>
</reference>
<dbReference type="AlphaFoldDB" id="A0A250LJC9"/>
<reference evidence="2" key="1">
    <citation type="journal article" date="2016" name="Biosci. Biotechnol. Biochem.">
        <title>Bioconversion of AHX to AOH by resting cells of Burkholderia contaminans CH-1.</title>
        <authorList>
            <person name="Choi J.H."/>
            <person name="Kikuchi A."/>
            <person name="Pumkaeo P."/>
            <person name="Hirai H."/>
            <person name="Tokuyama S."/>
            <person name="Kawagishi H."/>
        </authorList>
    </citation>
    <scope>NUCLEOTIDE SEQUENCE</scope>
    <source>
        <strain evidence="2">CH-1</strain>
    </source>
</reference>
<dbReference type="EMBL" id="AP018359">
    <property type="protein sequence ID" value="BBA44680.1"/>
    <property type="molecule type" value="Genomic_DNA"/>
</dbReference>
<dbReference type="EMBL" id="JAGEMX010000005">
    <property type="protein sequence ID" value="MBO1830994.1"/>
    <property type="molecule type" value="Genomic_DNA"/>
</dbReference>